<dbReference type="Proteomes" id="UP000275408">
    <property type="component" value="Unassembled WGS sequence"/>
</dbReference>
<comment type="caution">
    <text evidence="1">The sequence shown here is derived from an EMBL/GenBank/DDBJ whole genome shotgun (WGS) entry which is preliminary data.</text>
</comment>
<dbReference type="AlphaFoldDB" id="A0A3M6U8J5"/>
<accession>A0A3M6U8J5</accession>
<sequence length="83" mass="9539">ASISPYASNIVHNLMSDSDLRVRKCQYPPHKNRRRKVEREVNLKMAEEIKVGGESSWWQELRQVYSADQLAQFGGSSHQKPPS</sequence>
<organism evidence="1 2">
    <name type="scientific">Pocillopora damicornis</name>
    <name type="common">Cauliflower coral</name>
    <name type="synonym">Millepora damicornis</name>
    <dbReference type="NCBI Taxonomy" id="46731"/>
    <lineage>
        <taxon>Eukaryota</taxon>
        <taxon>Metazoa</taxon>
        <taxon>Cnidaria</taxon>
        <taxon>Anthozoa</taxon>
        <taxon>Hexacorallia</taxon>
        <taxon>Scleractinia</taxon>
        <taxon>Astrocoeniina</taxon>
        <taxon>Pocilloporidae</taxon>
        <taxon>Pocillopora</taxon>
    </lineage>
</organism>
<reference evidence="1 2" key="1">
    <citation type="journal article" date="2018" name="Sci. Rep.">
        <title>Comparative analysis of the Pocillopora damicornis genome highlights role of immune system in coral evolution.</title>
        <authorList>
            <person name="Cunning R."/>
            <person name="Bay R.A."/>
            <person name="Gillette P."/>
            <person name="Baker A.C."/>
            <person name="Traylor-Knowles N."/>
        </authorList>
    </citation>
    <scope>NUCLEOTIDE SEQUENCE [LARGE SCALE GENOMIC DNA]</scope>
    <source>
        <strain evidence="1">RSMAS</strain>
        <tissue evidence="1">Whole animal</tissue>
    </source>
</reference>
<evidence type="ECO:0000313" key="2">
    <source>
        <dbReference type="Proteomes" id="UP000275408"/>
    </source>
</evidence>
<proteinExistence type="predicted"/>
<protein>
    <submittedName>
        <fullName evidence="1">Uncharacterized protein</fullName>
    </submittedName>
</protein>
<keyword evidence="2" id="KW-1185">Reference proteome</keyword>
<gene>
    <name evidence="1" type="ORF">pdam_00016667</name>
</gene>
<evidence type="ECO:0000313" key="1">
    <source>
        <dbReference type="EMBL" id="RMX49995.1"/>
    </source>
</evidence>
<feature type="non-terminal residue" evidence="1">
    <location>
        <position position="1"/>
    </location>
</feature>
<name>A0A3M6U8J5_POCDA</name>
<dbReference type="EMBL" id="RCHS01002012">
    <property type="protein sequence ID" value="RMX49995.1"/>
    <property type="molecule type" value="Genomic_DNA"/>
</dbReference>